<feature type="region of interest" description="Disordered" evidence="1">
    <location>
        <begin position="30"/>
        <end position="70"/>
    </location>
</feature>
<comment type="caution">
    <text evidence="4">The sequence shown here is derived from an EMBL/GenBank/DDBJ whole genome shotgun (WGS) entry which is preliminary data.</text>
</comment>
<accession>A0A7W7FJA3</accession>
<evidence type="ECO:0000256" key="1">
    <source>
        <dbReference type="SAM" id="MobiDB-lite"/>
    </source>
</evidence>
<reference evidence="4 5" key="1">
    <citation type="submission" date="2020-08" db="EMBL/GenBank/DDBJ databases">
        <title>Sequencing the genomes of 1000 actinobacteria strains.</title>
        <authorList>
            <person name="Klenk H.-P."/>
        </authorList>
    </citation>
    <scope>NUCLEOTIDE SEQUENCE [LARGE SCALE GENOMIC DNA]</scope>
    <source>
        <strain evidence="4 5">DSM 24947</strain>
    </source>
</reference>
<dbReference type="Proteomes" id="UP000573729">
    <property type="component" value="Unassembled WGS sequence"/>
</dbReference>
<organism evidence="4 5">
    <name type="scientific">Microbacterium marinum</name>
    <dbReference type="NCBI Taxonomy" id="421115"/>
    <lineage>
        <taxon>Bacteria</taxon>
        <taxon>Bacillati</taxon>
        <taxon>Actinomycetota</taxon>
        <taxon>Actinomycetes</taxon>
        <taxon>Micrococcales</taxon>
        <taxon>Microbacteriaceae</taxon>
        <taxon>Microbacterium</taxon>
    </lineage>
</organism>
<feature type="compositionally biased region" description="Low complexity" evidence="1">
    <location>
        <begin position="30"/>
        <end position="50"/>
    </location>
</feature>
<evidence type="ECO:0000256" key="2">
    <source>
        <dbReference type="SAM" id="SignalP"/>
    </source>
</evidence>
<feature type="compositionally biased region" description="Pro residues" evidence="1">
    <location>
        <begin position="51"/>
        <end position="63"/>
    </location>
</feature>
<evidence type="ECO:0000313" key="4">
    <source>
        <dbReference type="EMBL" id="MBB4667235.1"/>
    </source>
</evidence>
<keyword evidence="5" id="KW-1185">Reference proteome</keyword>
<protein>
    <recommendedName>
        <fullName evidence="3">DUF6993 domain-containing protein</fullName>
    </recommendedName>
</protein>
<feature type="domain" description="DUF6993" evidence="3">
    <location>
        <begin position="81"/>
        <end position="164"/>
    </location>
</feature>
<dbReference type="AlphaFoldDB" id="A0A7W7FJA3"/>
<sequence length="170" mass="17492">MRRHQHETPSRLLVVASAVLLAASVTACTPGGAGPSASSSPTATVTAAPTAPSPTATPTPAPEIPGGDASANLERFTDVVEGVWDAGRSVAGRDYIDALVDAGFAKDAMEVTFDRTSVDDPADSIQFSVHIGTECLVGQVGPSVRGPITRVLPELPAENCLVGETRTIDW</sequence>
<feature type="signal peptide" evidence="2">
    <location>
        <begin position="1"/>
        <end position="27"/>
    </location>
</feature>
<feature type="chain" id="PRO_5038407964" description="DUF6993 domain-containing protein" evidence="2">
    <location>
        <begin position="28"/>
        <end position="170"/>
    </location>
</feature>
<dbReference type="PROSITE" id="PS51257">
    <property type="entry name" value="PROKAR_LIPOPROTEIN"/>
    <property type="match status" value="1"/>
</dbReference>
<evidence type="ECO:0000259" key="3">
    <source>
        <dbReference type="Pfam" id="PF22504"/>
    </source>
</evidence>
<dbReference type="EMBL" id="JACHMD010000001">
    <property type="protein sequence ID" value="MBB4667235.1"/>
    <property type="molecule type" value="Genomic_DNA"/>
</dbReference>
<dbReference type="Pfam" id="PF22504">
    <property type="entry name" value="DUF6993"/>
    <property type="match status" value="1"/>
</dbReference>
<dbReference type="RefSeq" id="WP_343066057.1">
    <property type="nucleotide sequence ID" value="NZ_JACHMD010000001.1"/>
</dbReference>
<gene>
    <name evidence="4" type="ORF">BKA24_001944</name>
</gene>
<name>A0A7W7FJA3_9MICO</name>
<evidence type="ECO:0000313" key="5">
    <source>
        <dbReference type="Proteomes" id="UP000573729"/>
    </source>
</evidence>
<dbReference type="InterPro" id="IPR054262">
    <property type="entry name" value="DUF6993"/>
</dbReference>
<proteinExistence type="predicted"/>
<keyword evidence="2" id="KW-0732">Signal</keyword>